<dbReference type="InterPro" id="IPR010920">
    <property type="entry name" value="LSM_dom_sf"/>
</dbReference>
<sequence>MSPLEWILVLLEVIAIGYLGSILGKIIHAFIVKGMKFLSKRTTVTLDDILLQYIENPLRLSITVLSILLMSGLVPNLLVVQSAMMTYGVAILVILIAYTLSESVGAILRWYYEISKTRQTQFLDLTLLPFIRKVTRIVFITVGGIIALSLIGVDVSGLLAITSVGVLILGLASQESLANIFAGLVLQLDRPASYGDYVRTLNGDILRLQKIGSRSAKFHDLDGNLVVMSNSELAKQRLTNLSNLRTGFHTNIQADIPAKIPPGKIDEILSQFFKNESTKMSSTRASPSLVEKIAKDGYSISIPIAVKDAEDFLSIRNRINRAILHEIAGHSTHPQETKKKAD</sequence>
<reference evidence="3" key="1">
    <citation type="submission" date="2020-11" db="EMBL/GenBank/DDBJ databases">
        <title>Connecting structure to function with the recovery of over 1000 high-quality activated sludge metagenome-assembled genomes encoding full-length rRNA genes using long-read sequencing.</title>
        <authorList>
            <person name="Singleton C.M."/>
            <person name="Petriglieri F."/>
            <person name="Kristensen J.M."/>
            <person name="Kirkegaard R.H."/>
            <person name="Michaelsen T.Y."/>
            <person name="Andersen M.H."/>
            <person name="Karst S.M."/>
            <person name="Dueholm M.S."/>
            <person name="Nielsen P.H."/>
            <person name="Albertsen M."/>
        </authorList>
    </citation>
    <scope>NUCLEOTIDE SEQUENCE</scope>
    <source>
        <strain evidence="3">Fred_18-Q3-R57-64_BAT3C.431</strain>
    </source>
</reference>
<feature type="transmembrane region" description="Helical" evidence="1">
    <location>
        <begin position="60"/>
        <end position="79"/>
    </location>
</feature>
<feature type="transmembrane region" description="Helical" evidence="1">
    <location>
        <begin position="6"/>
        <end position="31"/>
    </location>
</feature>
<dbReference type="GO" id="GO:0055085">
    <property type="term" value="P:transmembrane transport"/>
    <property type="evidence" value="ECO:0007669"/>
    <property type="project" value="InterPro"/>
</dbReference>
<dbReference type="InterPro" id="IPR011014">
    <property type="entry name" value="MscS_channel_TM-2"/>
</dbReference>
<name>A0A7T9I2I0_9ARCH</name>
<keyword evidence="1" id="KW-0812">Transmembrane</keyword>
<evidence type="ECO:0000313" key="3">
    <source>
        <dbReference type="EMBL" id="QQR93066.1"/>
    </source>
</evidence>
<dbReference type="SUPFAM" id="SSF50182">
    <property type="entry name" value="Sm-like ribonucleoproteins"/>
    <property type="match status" value="1"/>
</dbReference>
<evidence type="ECO:0000259" key="2">
    <source>
        <dbReference type="Pfam" id="PF00924"/>
    </source>
</evidence>
<dbReference type="InterPro" id="IPR006685">
    <property type="entry name" value="MscS_channel_2nd"/>
</dbReference>
<dbReference type="GO" id="GO:0016020">
    <property type="term" value="C:membrane"/>
    <property type="evidence" value="ECO:0007669"/>
    <property type="project" value="InterPro"/>
</dbReference>
<keyword evidence="1" id="KW-0472">Membrane</keyword>
<accession>A0A7T9I2I0</accession>
<dbReference type="SUPFAM" id="SSF82861">
    <property type="entry name" value="Mechanosensitive channel protein MscS (YggB), transmembrane region"/>
    <property type="match status" value="1"/>
</dbReference>
<keyword evidence="1" id="KW-1133">Transmembrane helix</keyword>
<dbReference type="AlphaFoldDB" id="A0A7T9I2I0"/>
<proteinExistence type="predicted"/>
<feature type="transmembrane region" description="Helical" evidence="1">
    <location>
        <begin position="133"/>
        <end position="153"/>
    </location>
</feature>
<dbReference type="Gene3D" id="1.10.287.1260">
    <property type="match status" value="1"/>
</dbReference>
<dbReference type="Pfam" id="PF00924">
    <property type="entry name" value="MS_channel_2nd"/>
    <property type="match status" value="1"/>
</dbReference>
<gene>
    <name evidence="3" type="ORF">IPJ89_02385</name>
</gene>
<dbReference type="EMBL" id="CP064981">
    <property type="protein sequence ID" value="QQR93066.1"/>
    <property type="molecule type" value="Genomic_DNA"/>
</dbReference>
<dbReference type="Proteomes" id="UP000596004">
    <property type="component" value="Chromosome"/>
</dbReference>
<evidence type="ECO:0000256" key="1">
    <source>
        <dbReference type="SAM" id="Phobius"/>
    </source>
</evidence>
<organism evidence="3">
    <name type="scientific">Candidatus Iainarchaeum sp</name>
    <dbReference type="NCBI Taxonomy" id="3101447"/>
    <lineage>
        <taxon>Archaea</taxon>
        <taxon>Candidatus Iainarchaeota</taxon>
        <taxon>Candidatus Iainarchaeia</taxon>
        <taxon>Candidatus Iainarchaeales</taxon>
        <taxon>Candidatus Iainarchaeaceae</taxon>
        <taxon>Candidatus Iainarchaeum</taxon>
    </lineage>
</organism>
<feature type="domain" description="Mechanosensitive ion channel MscS" evidence="2">
    <location>
        <begin position="176"/>
        <end position="242"/>
    </location>
</feature>
<dbReference type="PANTHER" id="PTHR30566">
    <property type="entry name" value="YNAI-RELATED MECHANOSENSITIVE ION CHANNEL"/>
    <property type="match status" value="1"/>
</dbReference>
<protein>
    <submittedName>
        <fullName evidence="3">Mechanosensitive ion channel family protein</fullName>
    </submittedName>
</protein>
<feature type="transmembrane region" description="Helical" evidence="1">
    <location>
        <begin position="85"/>
        <end position="112"/>
    </location>
</feature>
<dbReference type="PANTHER" id="PTHR30566:SF5">
    <property type="entry name" value="MECHANOSENSITIVE ION CHANNEL PROTEIN 1, MITOCHONDRIAL-RELATED"/>
    <property type="match status" value="1"/>
</dbReference>